<evidence type="ECO:0000256" key="7">
    <source>
        <dbReference type="ARBA" id="ARBA00023136"/>
    </source>
</evidence>
<comment type="caution">
    <text evidence="10">The sequence shown here is derived from an EMBL/GenBank/DDBJ whole genome shotgun (WGS) entry which is preliminary data.</text>
</comment>
<dbReference type="Pfam" id="PF00028">
    <property type="entry name" value="Cadherin"/>
    <property type="match status" value="1"/>
</dbReference>
<evidence type="ECO:0000256" key="1">
    <source>
        <dbReference type="ARBA" id="ARBA00004370"/>
    </source>
</evidence>
<keyword evidence="5" id="KW-0130">Cell adhesion</keyword>
<dbReference type="AlphaFoldDB" id="A0A0P7XWK2"/>
<dbReference type="InterPro" id="IPR015919">
    <property type="entry name" value="Cadherin-like_sf"/>
</dbReference>
<keyword evidence="7" id="KW-0472">Membrane</keyword>
<keyword evidence="4 8" id="KW-0106">Calcium</keyword>
<dbReference type="PROSITE" id="PS50268">
    <property type="entry name" value="CADHERIN_2"/>
    <property type="match status" value="1"/>
</dbReference>
<dbReference type="PRINTS" id="PR00205">
    <property type="entry name" value="CADHERIN"/>
</dbReference>
<sequence length="409" mass="43937">MRGMGWHNGLDQVLLSVEGSVSIPAKPSDQQTQGRFTPSSTYCPIDAARIGGTDIVETESGGVGGGVESSQPGLDRHRDAEVQPGFLEVHKSCGDRAPSLAEDARRMEEGAARSQTQEAMLISSIGMCRCEGRITEDGERMETVGHNRSRRCILGWKWRLQLVCSAFREQAARENEEDWAFLTVKKCGVQVFLAAIFLPNSSLSSSPAVDGAAISQGVGGIGVVAVTGTSNPWMMTPSQCTCCLAHLLECDGESRAHQGCRWLQVAAGPDWYLARVELIVIDVNDNAPEWTMVPSPYLAVVSPDAPPGSLVYKLHARDGDEGSNGEVEYFLSDGGDGRFEVDRRSGHVRTTGLPLQRDKEYLLNVVAADKLGIRSPPALLSVVAGPRAPQFTNASYSIVIPEGTAEGQP</sequence>
<dbReference type="InterPro" id="IPR050971">
    <property type="entry name" value="Cadherin-domain_protein"/>
</dbReference>
<dbReference type="GO" id="GO:0005911">
    <property type="term" value="C:cell-cell junction"/>
    <property type="evidence" value="ECO:0007669"/>
    <property type="project" value="TreeGrafter"/>
</dbReference>
<evidence type="ECO:0000256" key="4">
    <source>
        <dbReference type="ARBA" id="ARBA00022837"/>
    </source>
</evidence>
<dbReference type="GO" id="GO:0007156">
    <property type="term" value="P:homophilic cell adhesion via plasma membrane adhesion molecules"/>
    <property type="evidence" value="ECO:0007669"/>
    <property type="project" value="InterPro"/>
</dbReference>
<evidence type="ECO:0000256" key="6">
    <source>
        <dbReference type="ARBA" id="ARBA00022989"/>
    </source>
</evidence>
<keyword evidence="6" id="KW-1133">Transmembrane helix</keyword>
<keyword evidence="3" id="KW-0677">Repeat</keyword>
<evidence type="ECO:0000256" key="5">
    <source>
        <dbReference type="ARBA" id="ARBA00022889"/>
    </source>
</evidence>
<dbReference type="FunFam" id="2.60.40.60:FF:000299">
    <property type="entry name" value="Predicted protein"/>
    <property type="match status" value="1"/>
</dbReference>
<dbReference type="GO" id="GO:0005509">
    <property type="term" value="F:calcium ion binding"/>
    <property type="evidence" value="ECO:0007669"/>
    <property type="project" value="UniProtKB-UniRule"/>
</dbReference>
<dbReference type="GO" id="GO:0009653">
    <property type="term" value="P:anatomical structure morphogenesis"/>
    <property type="evidence" value="ECO:0007669"/>
    <property type="project" value="UniProtKB-ARBA"/>
</dbReference>
<evidence type="ECO:0000256" key="3">
    <source>
        <dbReference type="ARBA" id="ARBA00022737"/>
    </source>
</evidence>
<evidence type="ECO:0000313" key="11">
    <source>
        <dbReference type="Proteomes" id="UP000034805"/>
    </source>
</evidence>
<dbReference type="PANTHER" id="PTHR24025:SF31">
    <property type="entry name" value="NEURAL-CADHERIN"/>
    <property type="match status" value="1"/>
</dbReference>
<feature type="domain" description="Cadherin" evidence="9">
    <location>
        <begin position="293"/>
        <end position="391"/>
    </location>
</feature>
<evidence type="ECO:0000259" key="9">
    <source>
        <dbReference type="PROSITE" id="PS50268"/>
    </source>
</evidence>
<dbReference type="EMBL" id="JARO02000133">
    <property type="protein sequence ID" value="KPP79757.1"/>
    <property type="molecule type" value="Genomic_DNA"/>
</dbReference>
<evidence type="ECO:0000256" key="8">
    <source>
        <dbReference type="PROSITE-ProRule" id="PRU00043"/>
    </source>
</evidence>
<proteinExistence type="predicted"/>
<dbReference type="SUPFAM" id="SSF49313">
    <property type="entry name" value="Cadherin-like"/>
    <property type="match status" value="1"/>
</dbReference>
<accession>A0A0P7XWK2</accession>
<dbReference type="CDD" id="cd11304">
    <property type="entry name" value="Cadherin_repeat"/>
    <property type="match status" value="1"/>
</dbReference>
<reference evidence="10 11" key="1">
    <citation type="submission" date="2015-08" db="EMBL/GenBank/DDBJ databases">
        <title>The genome of the Asian arowana (Scleropages formosus).</title>
        <authorList>
            <person name="Tan M.H."/>
            <person name="Gan H.M."/>
            <person name="Croft L.J."/>
            <person name="Austin C.M."/>
        </authorList>
    </citation>
    <scope>NUCLEOTIDE SEQUENCE [LARGE SCALE GENOMIC DNA]</scope>
    <source>
        <strain evidence="10">Aro1</strain>
    </source>
</reference>
<organism evidence="10 11">
    <name type="scientific">Scleropages formosus</name>
    <name type="common">Asian bonytongue</name>
    <name type="synonym">Osteoglossum formosum</name>
    <dbReference type="NCBI Taxonomy" id="113540"/>
    <lineage>
        <taxon>Eukaryota</taxon>
        <taxon>Metazoa</taxon>
        <taxon>Chordata</taxon>
        <taxon>Craniata</taxon>
        <taxon>Vertebrata</taxon>
        <taxon>Euteleostomi</taxon>
        <taxon>Actinopterygii</taxon>
        <taxon>Neopterygii</taxon>
        <taxon>Teleostei</taxon>
        <taxon>Osteoglossocephala</taxon>
        <taxon>Osteoglossomorpha</taxon>
        <taxon>Osteoglossiformes</taxon>
        <taxon>Osteoglossidae</taxon>
        <taxon>Scleropages</taxon>
    </lineage>
</organism>
<dbReference type="InterPro" id="IPR020894">
    <property type="entry name" value="Cadherin_CS"/>
</dbReference>
<evidence type="ECO:0000313" key="10">
    <source>
        <dbReference type="EMBL" id="KPP79757.1"/>
    </source>
</evidence>
<keyword evidence="2" id="KW-0812">Transmembrane</keyword>
<evidence type="ECO:0000256" key="2">
    <source>
        <dbReference type="ARBA" id="ARBA00022692"/>
    </source>
</evidence>
<comment type="subcellular location">
    <subcellularLocation>
        <location evidence="1">Membrane</location>
    </subcellularLocation>
</comment>
<dbReference type="PANTHER" id="PTHR24025">
    <property type="entry name" value="DESMOGLEIN FAMILY MEMBER"/>
    <property type="match status" value="1"/>
</dbReference>
<dbReference type="Proteomes" id="UP000034805">
    <property type="component" value="Unassembled WGS sequence"/>
</dbReference>
<gene>
    <name evidence="10" type="ORF">Z043_100640</name>
</gene>
<dbReference type="PROSITE" id="PS00232">
    <property type="entry name" value="CADHERIN_1"/>
    <property type="match status" value="1"/>
</dbReference>
<name>A0A0P7XWK2_SCLFO</name>
<protein>
    <recommendedName>
        <fullName evidence="9">Cadherin domain-containing protein</fullName>
    </recommendedName>
</protein>
<dbReference type="Gene3D" id="2.60.40.60">
    <property type="entry name" value="Cadherins"/>
    <property type="match status" value="1"/>
</dbReference>
<dbReference type="GO" id="GO:0005886">
    <property type="term" value="C:plasma membrane"/>
    <property type="evidence" value="ECO:0007669"/>
    <property type="project" value="InterPro"/>
</dbReference>
<dbReference type="InterPro" id="IPR002126">
    <property type="entry name" value="Cadherin-like_dom"/>
</dbReference>